<evidence type="ECO:0000313" key="1">
    <source>
        <dbReference type="EMBL" id="KLU99851.1"/>
    </source>
</evidence>
<comment type="caution">
    <text evidence="1">The sequence shown here is derived from an EMBL/GenBank/DDBJ whole genome shotgun (WGS) entry which is preliminary data.</text>
</comment>
<proteinExistence type="predicted"/>
<dbReference type="RefSeq" id="WP_047875308.1">
    <property type="nucleotide sequence ID" value="NZ_BMYC01000003.1"/>
</dbReference>
<dbReference type="PATRIC" id="fig|754436.4.peg.3257"/>
<dbReference type="Proteomes" id="UP000036426">
    <property type="component" value="Unassembled WGS sequence"/>
</dbReference>
<sequence length="160" mass="17381">MKKGIMLLALVALFGCEDEDIKATIEGNTRVFAVDGFKLEIGNLTEYYSLDEAKDLIFIPNNLPEGDYAGLSNLGISEEECGYIDTSEQTCFASGETGSCLPNNVKMLGINIYTIAMEDIDEAAKLGYYPTIASHLGGQYVDFDITTSHCPISGNEVLNQ</sequence>
<protein>
    <recommendedName>
        <fullName evidence="3">Lipoprotein</fullName>
    </recommendedName>
</protein>
<reference evidence="1 2" key="1">
    <citation type="submission" date="2015-05" db="EMBL/GenBank/DDBJ databases">
        <title>Photobacterium galathea sp. nov.</title>
        <authorList>
            <person name="Machado H."/>
            <person name="Gram L."/>
        </authorList>
    </citation>
    <scope>NUCLEOTIDE SEQUENCE [LARGE SCALE GENOMIC DNA]</scope>
    <source>
        <strain evidence="1 2">DSM 25995</strain>
    </source>
</reference>
<gene>
    <name evidence="1" type="ORF">ABT58_15380</name>
</gene>
<keyword evidence="2" id="KW-1185">Reference proteome</keyword>
<accession>A0A0J1JDZ9</accession>
<dbReference type="OrthoDB" id="5814438at2"/>
<organism evidence="1 2">
    <name type="scientific">Photobacterium aphoticum</name>
    <dbReference type="NCBI Taxonomy" id="754436"/>
    <lineage>
        <taxon>Bacteria</taxon>
        <taxon>Pseudomonadati</taxon>
        <taxon>Pseudomonadota</taxon>
        <taxon>Gammaproteobacteria</taxon>
        <taxon>Vibrionales</taxon>
        <taxon>Vibrionaceae</taxon>
        <taxon>Photobacterium</taxon>
    </lineage>
</organism>
<dbReference type="EMBL" id="LDOV01000027">
    <property type="protein sequence ID" value="KLU99851.1"/>
    <property type="molecule type" value="Genomic_DNA"/>
</dbReference>
<dbReference type="AlphaFoldDB" id="A0A0J1JDZ9"/>
<name>A0A0J1JDZ9_9GAMM</name>
<evidence type="ECO:0008006" key="3">
    <source>
        <dbReference type="Google" id="ProtNLM"/>
    </source>
</evidence>
<evidence type="ECO:0000313" key="2">
    <source>
        <dbReference type="Proteomes" id="UP000036426"/>
    </source>
</evidence>
<dbReference type="PROSITE" id="PS51257">
    <property type="entry name" value="PROKAR_LIPOPROTEIN"/>
    <property type="match status" value="1"/>
</dbReference>